<dbReference type="KEGG" id="tva:4769457"/>
<dbReference type="OrthoDB" id="10520708at2759"/>
<organism evidence="1 2">
    <name type="scientific">Trichomonas vaginalis (strain ATCC PRA-98 / G3)</name>
    <dbReference type="NCBI Taxonomy" id="412133"/>
    <lineage>
        <taxon>Eukaryota</taxon>
        <taxon>Metamonada</taxon>
        <taxon>Parabasalia</taxon>
        <taxon>Trichomonadida</taxon>
        <taxon>Trichomonadidae</taxon>
        <taxon>Trichomonas</taxon>
    </lineage>
</organism>
<dbReference type="VEuPathDB" id="TrichDB:TVAG_248700"/>
<dbReference type="AlphaFoldDB" id="A2E7A6"/>
<gene>
    <name evidence="1" type="ORF">TVAG_248700</name>
</gene>
<dbReference type="SMR" id="A2E7A6"/>
<accession>A2E7A6</accession>
<name>A2E7A6_TRIV3</name>
<sequence length="144" mass="15795">MAIYRMSGYTTAITRDVVEEPKINTPEKGEPLLLKALADIEDYSKYLVLAHQELLSKISNKLNSAGDIASLALQQNTKIASEFASIAKQEGDQLDKIATAVEEVVNKLSSVDDLYTNVCKLSDLLSSLEQIAKTKTEGIPTIMY</sequence>
<evidence type="ECO:0000313" key="1">
    <source>
        <dbReference type="EMBL" id="EAY11503.1"/>
    </source>
</evidence>
<reference evidence="1" key="1">
    <citation type="submission" date="2006-10" db="EMBL/GenBank/DDBJ databases">
        <authorList>
            <person name="Amadeo P."/>
            <person name="Zhao Q."/>
            <person name="Wortman J."/>
            <person name="Fraser-Liggett C."/>
            <person name="Carlton J."/>
        </authorList>
    </citation>
    <scope>NUCLEOTIDE SEQUENCE</scope>
    <source>
        <strain evidence="1">G3</strain>
    </source>
</reference>
<keyword evidence="2" id="KW-1185">Reference proteome</keyword>
<dbReference type="InParanoid" id="A2E7A6"/>
<protein>
    <submittedName>
        <fullName evidence="1">Uncharacterized protein</fullName>
    </submittedName>
</protein>
<evidence type="ECO:0000313" key="2">
    <source>
        <dbReference type="Proteomes" id="UP000001542"/>
    </source>
</evidence>
<dbReference type="RefSeq" id="XP_001323726.1">
    <property type="nucleotide sequence ID" value="XM_001323691.1"/>
</dbReference>
<dbReference type="Proteomes" id="UP000001542">
    <property type="component" value="Unassembled WGS sequence"/>
</dbReference>
<proteinExistence type="predicted"/>
<dbReference type="EMBL" id="DS113318">
    <property type="protein sequence ID" value="EAY11503.1"/>
    <property type="molecule type" value="Genomic_DNA"/>
</dbReference>
<dbReference type="VEuPathDB" id="TrichDB:TVAGG3_0283550"/>
<reference evidence="1" key="2">
    <citation type="journal article" date="2007" name="Science">
        <title>Draft genome sequence of the sexually transmitted pathogen Trichomonas vaginalis.</title>
        <authorList>
            <person name="Carlton J.M."/>
            <person name="Hirt R.P."/>
            <person name="Silva J.C."/>
            <person name="Delcher A.L."/>
            <person name="Schatz M."/>
            <person name="Zhao Q."/>
            <person name="Wortman J.R."/>
            <person name="Bidwell S.L."/>
            <person name="Alsmark U.C.M."/>
            <person name="Besteiro S."/>
            <person name="Sicheritz-Ponten T."/>
            <person name="Noel C.J."/>
            <person name="Dacks J.B."/>
            <person name="Foster P.G."/>
            <person name="Simillion C."/>
            <person name="Van de Peer Y."/>
            <person name="Miranda-Saavedra D."/>
            <person name="Barton G.J."/>
            <person name="Westrop G.D."/>
            <person name="Mueller S."/>
            <person name="Dessi D."/>
            <person name="Fiori P.L."/>
            <person name="Ren Q."/>
            <person name="Paulsen I."/>
            <person name="Zhang H."/>
            <person name="Bastida-Corcuera F.D."/>
            <person name="Simoes-Barbosa A."/>
            <person name="Brown M.T."/>
            <person name="Hayes R.D."/>
            <person name="Mukherjee M."/>
            <person name="Okumura C.Y."/>
            <person name="Schneider R."/>
            <person name="Smith A.J."/>
            <person name="Vanacova S."/>
            <person name="Villalvazo M."/>
            <person name="Haas B.J."/>
            <person name="Pertea M."/>
            <person name="Feldblyum T.V."/>
            <person name="Utterback T.R."/>
            <person name="Shu C.L."/>
            <person name="Osoegawa K."/>
            <person name="de Jong P.J."/>
            <person name="Hrdy I."/>
            <person name="Horvathova L."/>
            <person name="Zubacova Z."/>
            <person name="Dolezal P."/>
            <person name="Malik S.B."/>
            <person name="Logsdon J.M. Jr."/>
            <person name="Henze K."/>
            <person name="Gupta A."/>
            <person name="Wang C.C."/>
            <person name="Dunne R.L."/>
            <person name="Upcroft J.A."/>
            <person name="Upcroft P."/>
            <person name="White O."/>
            <person name="Salzberg S.L."/>
            <person name="Tang P."/>
            <person name="Chiu C.-H."/>
            <person name="Lee Y.-S."/>
            <person name="Embley T.M."/>
            <person name="Coombs G.H."/>
            <person name="Mottram J.C."/>
            <person name="Tachezy J."/>
            <person name="Fraser-Liggett C.M."/>
            <person name="Johnson P.J."/>
        </authorList>
    </citation>
    <scope>NUCLEOTIDE SEQUENCE [LARGE SCALE GENOMIC DNA]</scope>
    <source>
        <strain evidence="1">G3</strain>
    </source>
</reference>